<dbReference type="Proteomes" id="UP000257039">
    <property type="component" value="Unassembled WGS sequence"/>
</dbReference>
<evidence type="ECO:0000313" key="2">
    <source>
        <dbReference type="EMBL" id="RDH42342.1"/>
    </source>
</evidence>
<dbReference type="SUPFAM" id="SSF53474">
    <property type="entry name" value="alpha/beta-Hydrolases"/>
    <property type="match status" value="1"/>
</dbReference>
<evidence type="ECO:0000259" key="1">
    <source>
        <dbReference type="Pfam" id="PF12697"/>
    </source>
</evidence>
<dbReference type="PRINTS" id="PR00111">
    <property type="entry name" value="ABHYDROLASE"/>
</dbReference>
<name>A0A4P9VKK5_9GAMM</name>
<dbReference type="Gene3D" id="3.40.50.1820">
    <property type="entry name" value="alpha/beta hydrolase"/>
    <property type="match status" value="1"/>
</dbReference>
<evidence type="ECO:0000313" key="3">
    <source>
        <dbReference type="Proteomes" id="UP000257039"/>
    </source>
</evidence>
<dbReference type="PANTHER" id="PTHR43798:SF5">
    <property type="entry name" value="MONOACYLGLYCEROL LIPASE ABHD6"/>
    <property type="match status" value="1"/>
</dbReference>
<dbReference type="GO" id="GO:0047372">
    <property type="term" value="F:monoacylglycerol lipase activity"/>
    <property type="evidence" value="ECO:0007669"/>
    <property type="project" value="TreeGrafter"/>
</dbReference>
<keyword evidence="2" id="KW-0378">Hydrolase</keyword>
<dbReference type="PANTHER" id="PTHR43798">
    <property type="entry name" value="MONOACYLGLYCEROL LIPASE"/>
    <property type="match status" value="1"/>
</dbReference>
<proteinExistence type="predicted"/>
<comment type="caution">
    <text evidence="2">The sequence shown here is derived from an EMBL/GenBank/DDBJ whole genome shotgun (WGS) entry which is preliminary data.</text>
</comment>
<accession>A0A4P9VKK5</accession>
<sequence length="329" mass="37013">MKKSATFPVKRVTAAFITLTVVAAFCILFRDSLAVLIYHNALTYTRDGAGVVLKSVMVKGNRVSYLEGGDPEGQKVVFVHGFAANKDVWLELIRLLPDRYHYFAIDLPGHGNTDWYLDNYLIENQVAAFEHIVNELKLDNFHLVGNSMGGWISFIYSAQHSAKVLTLGLFNSAGIITDMPSELESLLKQGNNPLIVETSGDMTAFLAFVMSKPPEIPSIIVHAMELEQIAHAERNRKIFKDLKSSTEAFYQEERAAEYLNQLKMPTLVLWGKEDRVLPEATAPHFHRHLEDVSMIILPKVGHAPMIEAAHETAEELLAIWQRIPEKEDE</sequence>
<protein>
    <submittedName>
        <fullName evidence="2">Alpha/beta fold hydrolase</fullName>
    </submittedName>
</protein>
<dbReference type="GO" id="GO:0016020">
    <property type="term" value="C:membrane"/>
    <property type="evidence" value="ECO:0007669"/>
    <property type="project" value="TreeGrafter"/>
</dbReference>
<dbReference type="EMBL" id="NDXW01000001">
    <property type="protein sequence ID" value="RDH42342.1"/>
    <property type="molecule type" value="Genomic_DNA"/>
</dbReference>
<dbReference type="InterPro" id="IPR029058">
    <property type="entry name" value="AB_hydrolase_fold"/>
</dbReference>
<dbReference type="InterPro" id="IPR050266">
    <property type="entry name" value="AB_hydrolase_sf"/>
</dbReference>
<organism evidence="2 3">
    <name type="scientific">Zooshikella ganghwensis</name>
    <dbReference type="NCBI Taxonomy" id="202772"/>
    <lineage>
        <taxon>Bacteria</taxon>
        <taxon>Pseudomonadati</taxon>
        <taxon>Pseudomonadota</taxon>
        <taxon>Gammaproteobacteria</taxon>
        <taxon>Oceanospirillales</taxon>
        <taxon>Zooshikellaceae</taxon>
        <taxon>Zooshikella</taxon>
    </lineage>
</organism>
<dbReference type="GO" id="GO:0046464">
    <property type="term" value="P:acylglycerol catabolic process"/>
    <property type="evidence" value="ECO:0007669"/>
    <property type="project" value="TreeGrafter"/>
</dbReference>
<dbReference type="InterPro" id="IPR000073">
    <property type="entry name" value="AB_hydrolase_1"/>
</dbReference>
<keyword evidence="3" id="KW-1185">Reference proteome</keyword>
<reference evidence="2 3" key="1">
    <citation type="submission" date="2017-04" db="EMBL/GenBank/DDBJ databases">
        <title>Draft genome sequence of Zooshikella ganghwensis VG4 isolated from Red Sea sediments.</title>
        <authorList>
            <person name="Rehman Z."/>
            <person name="Alam I."/>
            <person name="Kamau A."/>
            <person name="Bajic V."/>
            <person name="Leiknes T."/>
        </authorList>
    </citation>
    <scope>NUCLEOTIDE SEQUENCE [LARGE SCALE GENOMIC DNA]</scope>
    <source>
        <strain evidence="2 3">VG4</strain>
    </source>
</reference>
<gene>
    <name evidence="2" type="ORF">B9G39_02170</name>
</gene>
<dbReference type="AlphaFoldDB" id="A0A4P9VKK5"/>
<dbReference type="Pfam" id="PF12697">
    <property type="entry name" value="Abhydrolase_6"/>
    <property type="match status" value="1"/>
</dbReference>
<feature type="domain" description="AB hydrolase-1" evidence="1">
    <location>
        <begin position="76"/>
        <end position="314"/>
    </location>
</feature>